<reference evidence="3 4" key="1">
    <citation type="submission" date="2019-02" db="EMBL/GenBank/DDBJ databases">
        <title>Genome sequence of the sea-ice species Brumimicrobium glaciale.</title>
        <authorList>
            <person name="Bowman J.P."/>
        </authorList>
    </citation>
    <scope>NUCLEOTIDE SEQUENCE [LARGE SCALE GENOMIC DNA]</scope>
    <source>
        <strain evidence="3 4">IC156</strain>
    </source>
</reference>
<keyword evidence="4" id="KW-1185">Reference proteome</keyword>
<dbReference type="SMART" id="SM00089">
    <property type="entry name" value="PKD"/>
    <property type="match status" value="2"/>
</dbReference>
<protein>
    <submittedName>
        <fullName evidence="3">T9SS type B sorting domain-containing protein</fullName>
    </submittedName>
</protein>
<dbReference type="InterPro" id="IPR022409">
    <property type="entry name" value="PKD/Chitinase_dom"/>
</dbReference>
<evidence type="ECO:0000256" key="1">
    <source>
        <dbReference type="SAM" id="SignalP"/>
    </source>
</evidence>
<dbReference type="AlphaFoldDB" id="A0A4Q4KG14"/>
<organism evidence="3 4">
    <name type="scientific">Brumimicrobium glaciale</name>
    <dbReference type="NCBI Taxonomy" id="200475"/>
    <lineage>
        <taxon>Bacteria</taxon>
        <taxon>Pseudomonadati</taxon>
        <taxon>Bacteroidota</taxon>
        <taxon>Flavobacteriia</taxon>
        <taxon>Flavobacteriales</taxon>
        <taxon>Crocinitomicaceae</taxon>
        <taxon>Brumimicrobium</taxon>
    </lineage>
</organism>
<dbReference type="InterPro" id="IPR035986">
    <property type="entry name" value="PKD_dom_sf"/>
</dbReference>
<dbReference type="Proteomes" id="UP000293952">
    <property type="component" value="Unassembled WGS sequence"/>
</dbReference>
<dbReference type="InterPro" id="IPR000601">
    <property type="entry name" value="PKD_dom"/>
</dbReference>
<feature type="chain" id="PRO_5020188481" evidence="1">
    <location>
        <begin position="21"/>
        <end position="561"/>
    </location>
</feature>
<dbReference type="PROSITE" id="PS50093">
    <property type="entry name" value="PKD"/>
    <property type="match status" value="2"/>
</dbReference>
<proteinExistence type="predicted"/>
<evidence type="ECO:0000259" key="2">
    <source>
        <dbReference type="PROSITE" id="PS50093"/>
    </source>
</evidence>
<feature type="signal peptide" evidence="1">
    <location>
        <begin position="1"/>
        <end position="20"/>
    </location>
</feature>
<dbReference type="Gene3D" id="2.60.40.10">
    <property type="entry name" value="Immunoglobulins"/>
    <property type="match status" value="2"/>
</dbReference>
<dbReference type="OrthoDB" id="9765926at2"/>
<dbReference type="InterPro" id="IPR026341">
    <property type="entry name" value="T9SS_type_B"/>
</dbReference>
<dbReference type="RefSeq" id="WP_130094749.1">
    <property type="nucleotide sequence ID" value="NZ_SETE01000007.1"/>
</dbReference>
<evidence type="ECO:0000313" key="3">
    <source>
        <dbReference type="EMBL" id="RYM32061.1"/>
    </source>
</evidence>
<comment type="caution">
    <text evidence="3">The sequence shown here is derived from an EMBL/GenBank/DDBJ whole genome shotgun (WGS) entry which is preliminary data.</text>
</comment>
<dbReference type="InterPro" id="IPR013783">
    <property type="entry name" value="Ig-like_fold"/>
</dbReference>
<dbReference type="CDD" id="cd00146">
    <property type="entry name" value="PKD"/>
    <property type="match status" value="2"/>
</dbReference>
<dbReference type="Pfam" id="PF13585">
    <property type="entry name" value="CHU_C"/>
    <property type="match status" value="1"/>
</dbReference>
<feature type="domain" description="PKD" evidence="2">
    <location>
        <begin position="311"/>
        <end position="390"/>
    </location>
</feature>
<dbReference type="SUPFAM" id="SSF49299">
    <property type="entry name" value="PKD domain"/>
    <property type="match status" value="2"/>
</dbReference>
<dbReference type="Gene3D" id="2.60.120.260">
    <property type="entry name" value="Galactose-binding domain-like"/>
    <property type="match status" value="1"/>
</dbReference>
<name>A0A4Q4KG14_9FLAO</name>
<sequence length="561" mass="60065">MRYVLLYSFLISYLFSFSQTQIWSDDFEATTANWNLTIQSGLNNPNSNIWEISDDEGGVLPPNCAVNSNNNKTLHVTCMGGDCGPLGSGARYYPGDMGGANPGNTNIRAALIAGISTVGETQLQLDFDWMGVGQANVDFAALEYSVDAGATWTVLWSQTPGPVCGGDGQWSQQSVTLPTATENQSDLRFAFNWTNDNDGAAIAPSFAVNNLSLVTTVAPPGGPTADFTSTSFTICEDDCVNFIDMSVGTNISSWTWSFNGANTLTSSSQNPTNICWSTAGTYNVKLTVTDDNGTDDVTYQIIIENCDVVVPTAAFSTDTLVICAGDCIDFTDESEGNPTLWNWDFDGGSPGFATTQNPSNVCFNQPGTYDISLTVSNSAGTDQVITPITVLDLPTVTTFGDTIIAMGGAAGLIAIPNQQSFVLWEPNEDIDCDTCIAVIATPVITTTYYSYVTDFNGCVGYDSVTVHIAFEEIVDVPSAFSPNNDGQNDKLRVLGIGIAEIDFKIFNRYGQLVFSTTDLEEGWDGKLNGEPLNQGVFVYTLSYTLIDGTTSEISGNVTLVK</sequence>
<gene>
    <name evidence="3" type="ORF">ERX46_15355</name>
</gene>
<feature type="domain" description="PKD" evidence="2">
    <location>
        <begin position="223"/>
        <end position="304"/>
    </location>
</feature>
<dbReference type="NCBIfam" id="TIGR04131">
    <property type="entry name" value="Bac_Flav_CTERM"/>
    <property type="match status" value="1"/>
</dbReference>
<evidence type="ECO:0000313" key="4">
    <source>
        <dbReference type="Proteomes" id="UP000293952"/>
    </source>
</evidence>
<dbReference type="Pfam" id="PF18911">
    <property type="entry name" value="PKD_4"/>
    <property type="match status" value="2"/>
</dbReference>
<dbReference type="EMBL" id="SETE01000007">
    <property type="protein sequence ID" value="RYM32061.1"/>
    <property type="molecule type" value="Genomic_DNA"/>
</dbReference>
<accession>A0A4Q4KG14</accession>
<keyword evidence="1" id="KW-0732">Signal</keyword>